<keyword evidence="1" id="KW-1133">Transmembrane helix</keyword>
<evidence type="ECO:0000313" key="3">
    <source>
        <dbReference type="Proteomes" id="UP000439550"/>
    </source>
</evidence>
<evidence type="ECO:0008006" key="4">
    <source>
        <dbReference type="Google" id="ProtNLM"/>
    </source>
</evidence>
<evidence type="ECO:0000256" key="1">
    <source>
        <dbReference type="SAM" id="Phobius"/>
    </source>
</evidence>
<keyword evidence="1" id="KW-0472">Membrane</keyword>
<dbReference type="AlphaFoldDB" id="A0A7X1Z8J1"/>
<dbReference type="Proteomes" id="UP000439550">
    <property type="component" value="Unassembled WGS sequence"/>
</dbReference>
<feature type="transmembrane region" description="Helical" evidence="1">
    <location>
        <begin position="166"/>
        <end position="186"/>
    </location>
</feature>
<organism evidence="2 3">
    <name type="scientific">Lactococcus hircilactis</name>
    <dbReference type="NCBI Taxonomy" id="1494462"/>
    <lineage>
        <taxon>Bacteria</taxon>
        <taxon>Bacillati</taxon>
        <taxon>Bacillota</taxon>
        <taxon>Bacilli</taxon>
        <taxon>Lactobacillales</taxon>
        <taxon>Streptococcaceae</taxon>
        <taxon>Lactococcus</taxon>
    </lineage>
</organism>
<feature type="transmembrane region" description="Helical" evidence="1">
    <location>
        <begin position="95"/>
        <end position="113"/>
    </location>
</feature>
<gene>
    <name evidence="2" type="ORF">GHI93_07640</name>
</gene>
<name>A0A7X1Z8J1_9LACT</name>
<feature type="transmembrane region" description="Helical" evidence="1">
    <location>
        <begin position="125"/>
        <end position="145"/>
    </location>
</feature>
<dbReference type="EMBL" id="WITJ01000009">
    <property type="protein sequence ID" value="MQW39794.1"/>
    <property type="molecule type" value="Genomic_DNA"/>
</dbReference>
<evidence type="ECO:0000313" key="2">
    <source>
        <dbReference type="EMBL" id="MQW39794.1"/>
    </source>
</evidence>
<dbReference type="OrthoDB" id="1655249at2"/>
<proteinExistence type="predicted"/>
<keyword evidence="3" id="KW-1185">Reference proteome</keyword>
<keyword evidence="1" id="KW-0812">Transmembrane</keyword>
<comment type="caution">
    <text evidence="2">The sequence shown here is derived from an EMBL/GenBank/DDBJ whole genome shotgun (WGS) entry which is preliminary data.</text>
</comment>
<sequence>MKPSQLIQENNQLRDQLTPENKTFYEDLLILVRTKSLFRREEIYEETLLSILQDLLDAQKVGKSAESYLGRDIETLANEIVAETPIEKGSRIMKFILIGWGIYLLSASSVSILSDLIFPPHHVELSIAALLLSSIYTAFLIGWLLKTLSANRWILKFIHKSFFWGWLRFIIPFSLVIAGYVLIFWLTQQIWVIHF</sequence>
<reference evidence="2 3" key="1">
    <citation type="submission" date="2019-10" db="EMBL/GenBank/DDBJ databases">
        <authorList>
            <person name="Dong K."/>
        </authorList>
    </citation>
    <scope>NUCLEOTIDE SEQUENCE [LARGE SCALE GENOMIC DNA]</scope>
    <source>
        <strain evidence="2 3">DSM 28960</strain>
    </source>
</reference>
<dbReference type="SUPFAM" id="SSF158560">
    <property type="entry name" value="BH3980-like"/>
    <property type="match status" value="1"/>
</dbReference>
<accession>A0A7X1Z8J1</accession>
<protein>
    <recommendedName>
        <fullName evidence="4">DUF1129 family protein</fullName>
    </recommendedName>
</protein>
<dbReference type="RefSeq" id="WP_153496460.1">
    <property type="nucleotide sequence ID" value="NZ_CAXYUY010000008.1"/>
</dbReference>